<accession>A0ABY4YR59</accession>
<dbReference type="EMBL" id="CP099489">
    <property type="protein sequence ID" value="USQ79184.1"/>
    <property type="molecule type" value="Genomic_DNA"/>
</dbReference>
<keyword evidence="2" id="KW-1185">Reference proteome</keyword>
<evidence type="ECO:0000313" key="1">
    <source>
        <dbReference type="EMBL" id="USQ79184.1"/>
    </source>
</evidence>
<evidence type="ECO:0000313" key="2">
    <source>
        <dbReference type="Proteomes" id="UP001056455"/>
    </source>
</evidence>
<name>A0ABY4YR59_9MICO</name>
<reference evidence="1" key="1">
    <citation type="submission" date="2022-06" db="EMBL/GenBank/DDBJ databases">
        <title>Ornithinimicrobium HY1793.</title>
        <authorList>
            <person name="Huang Y."/>
        </authorList>
    </citation>
    <scope>NUCLEOTIDE SEQUENCE</scope>
    <source>
        <strain evidence="1">HY1793</strain>
    </source>
</reference>
<gene>
    <name evidence="1" type="ORF">NF556_16410</name>
</gene>
<dbReference type="RefSeq" id="WP_252592099.1">
    <property type="nucleotide sequence ID" value="NZ_CP099489.1"/>
</dbReference>
<dbReference type="Proteomes" id="UP001056455">
    <property type="component" value="Chromosome"/>
</dbReference>
<proteinExistence type="predicted"/>
<sequence>MEDLGSTVTHIHELTEVYGPFTITECMKAGAAQRGASTAPGAIGVGMIQAESVRVVEAKMQDVPTAGSTAATWA</sequence>
<protein>
    <submittedName>
        <fullName evidence="1">Uncharacterized protein</fullName>
    </submittedName>
</protein>
<organism evidence="1 2">
    <name type="scientific">Ornithinimicrobium faecis</name>
    <dbReference type="NCBI Taxonomy" id="2934158"/>
    <lineage>
        <taxon>Bacteria</taxon>
        <taxon>Bacillati</taxon>
        <taxon>Actinomycetota</taxon>
        <taxon>Actinomycetes</taxon>
        <taxon>Micrococcales</taxon>
        <taxon>Ornithinimicrobiaceae</taxon>
        <taxon>Ornithinimicrobium</taxon>
    </lineage>
</organism>